<organism evidence="2 3">
    <name type="scientific">Haloplanus ruber</name>
    <dbReference type="NCBI Taxonomy" id="869892"/>
    <lineage>
        <taxon>Archaea</taxon>
        <taxon>Methanobacteriati</taxon>
        <taxon>Methanobacteriota</taxon>
        <taxon>Stenosarchaea group</taxon>
        <taxon>Halobacteria</taxon>
        <taxon>Halobacteriales</taxon>
        <taxon>Haloferacaceae</taxon>
        <taxon>Haloplanus</taxon>
    </lineage>
</organism>
<protein>
    <recommendedName>
        <fullName evidence="1">AtuA-like ferredoxin-fold domain-containing protein</fullName>
    </recommendedName>
</protein>
<proteinExistence type="predicted"/>
<dbReference type="AlphaFoldDB" id="A0ABD6CZ85"/>
<dbReference type="Proteomes" id="UP001597075">
    <property type="component" value="Unassembled WGS sequence"/>
</dbReference>
<evidence type="ECO:0000259" key="1">
    <source>
        <dbReference type="Pfam" id="PF23544"/>
    </source>
</evidence>
<sequence length="124" mass="13351">MSNGESEAAPSPEQAVRVGEIAYGRSGDKANTFNIGIIAESEAAYRRLDRQLTADRVAALFDAFVDGSVTRYRLPNLLGFNFVASEALDGGGQFSLRYDSQGKTYAAAVLQLELPPESSEGRDE</sequence>
<reference evidence="2 3" key="1">
    <citation type="journal article" date="2019" name="Int. J. Syst. Evol. Microbiol.">
        <title>The Global Catalogue of Microorganisms (GCM) 10K type strain sequencing project: providing services to taxonomists for standard genome sequencing and annotation.</title>
        <authorList>
            <consortium name="The Broad Institute Genomics Platform"/>
            <consortium name="The Broad Institute Genome Sequencing Center for Infectious Disease"/>
            <person name="Wu L."/>
            <person name="Ma J."/>
        </authorList>
    </citation>
    <scope>NUCLEOTIDE SEQUENCE [LARGE SCALE GENOMIC DNA]</scope>
    <source>
        <strain evidence="2 3">CGMCC 1.10594</strain>
    </source>
</reference>
<evidence type="ECO:0000313" key="3">
    <source>
        <dbReference type="Proteomes" id="UP001597075"/>
    </source>
</evidence>
<dbReference type="InterPro" id="IPR056362">
    <property type="entry name" value="AtuA-like_ferredoxin_dom"/>
</dbReference>
<dbReference type="RefSeq" id="WP_256403996.1">
    <property type="nucleotide sequence ID" value="NZ_CP187151.1"/>
</dbReference>
<dbReference type="PANTHER" id="PTHR47708:SF2">
    <property type="entry name" value="SI:CH73-132F6.5"/>
    <property type="match status" value="1"/>
</dbReference>
<dbReference type="Pfam" id="PF23544">
    <property type="entry name" value="AtuA_ferredoxin"/>
    <property type="match status" value="1"/>
</dbReference>
<keyword evidence="3" id="KW-1185">Reference proteome</keyword>
<comment type="caution">
    <text evidence="2">The sequence shown here is derived from an EMBL/GenBank/DDBJ whole genome shotgun (WGS) entry which is preliminary data.</text>
</comment>
<name>A0ABD6CZ85_9EURY</name>
<evidence type="ECO:0000313" key="2">
    <source>
        <dbReference type="EMBL" id="MFD1633723.1"/>
    </source>
</evidence>
<feature type="domain" description="AtuA-like ferredoxin-fold" evidence="1">
    <location>
        <begin position="17"/>
        <end position="114"/>
    </location>
</feature>
<dbReference type="EMBL" id="JBHUDL010000010">
    <property type="protein sequence ID" value="MFD1633723.1"/>
    <property type="molecule type" value="Genomic_DNA"/>
</dbReference>
<accession>A0ABD6CZ85</accession>
<dbReference type="PANTHER" id="PTHR47708">
    <property type="match status" value="1"/>
</dbReference>
<gene>
    <name evidence="2" type="ORF">ACFSBJ_08255</name>
</gene>